<keyword evidence="1" id="KW-1133">Transmembrane helix</keyword>
<dbReference type="SUPFAM" id="SSF46894">
    <property type="entry name" value="C-terminal effector domain of the bipartite response regulators"/>
    <property type="match status" value="1"/>
</dbReference>
<dbReference type="CDD" id="cd06170">
    <property type="entry name" value="LuxR_C_like"/>
    <property type="match status" value="1"/>
</dbReference>
<dbReference type="Proteomes" id="UP000477782">
    <property type="component" value="Unassembled WGS sequence"/>
</dbReference>
<sequence>MFAAVFFVGDAIADVLEGDVGPHLYFEMLVALALALGVGLGALALRQTLEEMKAQDVALASARGALGDVIAAQFTAWGLTPAERDVAFLALKGLDVAEIAELRGRAAGTVRAQLARIYAKAGVSGRAQFAAWFVEDLLGEGLETEPQHG</sequence>
<evidence type="ECO:0000313" key="4">
    <source>
        <dbReference type="Proteomes" id="UP000477782"/>
    </source>
</evidence>
<evidence type="ECO:0000259" key="2">
    <source>
        <dbReference type="PROSITE" id="PS50043"/>
    </source>
</evidence>
<evidence type="ECO:0000256" key="1">
    <source>
        <dbReference type="SAM" id="Phobius"/>
    </source>
</evidence>
<feature type="transmembrane region" description="Helical" evidence="1">
    <location>
        <begin position="23"/>
        <end position="45"/>
    </location>
</feature>
<dbReference type="GO" id="GO:0006355">
    <property type="term" value="P:regulation of DNA-templated transcription"/>
    <property type="evidence" value="ECO:0007669"/>
    <property type="project" value="InterPro"/>
</dbReference>
<protein>
    <submittedName>
        <fullName evidence="3">Helix-turn-helix transcriptional regulator</fullName>
    </submittedName>
</protein>
<comment type="caution">
    <text evidence="3">The sequence shown here is derived from an EMBL/GenBank/DDBJ whole genome shotgun (WGS) entry which is preliminary data.</text>
</comment>
<dbReference type="InterPro" id="IPR000792">
    <property type="entry name" value="Tscrpt_reg_LuxR_C"/>
</dbReference>
<name>A0A6M0QTN0_9RHOB</name>
<dbReference type="EMBL" id="JAAIVJ010000005">
    <property type="protein sequence ID" value="NEY90757.1"/>
    <property type="molecule type" value="Genomic_DNA"/>
</dbReference>
<dbReference type="SMART" id="SM00421">
    <property type="entry name" value="HTH_LUXR"/>
    <property type="match status" value="1"/>
</dbReference>
<dbReference type="InterPro" id="IPR036388">
    <property type="entry name" value="WH-like_DNA-bd_sf"/>
</dbReference>
<keyword evidence="1" id="KW-0472">Membrane</keyword>
<keyword evidence="1" id="KW-0812">Transmembrane</keyword>
<dbReference type="AlphaFoldDB" id="A0A6M0QTN0"/>
<reference evidence="3 4" key="1">
    <citation type="submission" date="2020-02" db="EMBL/GenBank/DDBJ databases">
        <authorList>
            <person name="Chen W.-M."/>
        </authorList>
    </citation>
    <scope>NUCLEOTIDE SEQUENCE [LARGE SCALE GENOMIC DNA]</scope>
    <source>
        <strain evidence="3 4">KMS-5</strain>
    </source>
</reference>
<keyword evidence="4" id="KW-1185">Reference proteome</keyword>
<gene>
    <name evidence="3" type="ORF">G4Z14_10655</name>
</gene>
<organism evidence="3 4">
    <name type="scientific">Tabrizicola oligotrophica</name>
    <dbReference type="NCBI Taxonomy" id="2710650"/>
    <lineage>
        <taxon>Bacteria</taxon>
        <taxon>Pseudomonadati</taxon>
        <taxon>Pseudomonadota</taxon>
        <taxon>Alphaproteobacteria</taxon>
        <taxon>Rhodobacterales</taxon>
        <taxon>Paracoccaceae</taxon>
        <taxon>Tabrizicola</taxon>
    </lineage>
</organism>
<dbReference type="Gene3D" id="1.10.10.10">
    <property type="entry name" value="Winged helix-like DNA-binding domain superfamily/Winged helix DNA-binding domain"/>
    <property type="match status" value="1"/>
</dbReference>
<accession>A0A6M0QTN0</accession>
<dbReference type="PROSITE" id="PS50043">
    <property type="entry name" value="HTH_LUXR_2"/>
    <property type="match status" value="1"/>
</dbReference>
<dbReference type="InterPro" id="IPR016032">
    <property type="entry name" value="Sig_transdc_resp-reg_C-effctor"/>
</dbReference>
<evidence type="ECO:0000313" key="3">
    <source>
        <dbReference type="EMBL" id="NEY90757.1"/>
    </source>
</evidence>
<dbReference type="GO" id="GO:0003677">
    <property type="term" value="F:DNA binding"/>
    <property type="evidence" value="ECO:0007669"/>
    <property type="project" value="InterPro"/>
</dbReference>
<proteinExistence type="predicted"/>
<feature type="domain" description="HTH luxR-type" evidence="2">
    <location>
        <begin position="72"/>
        <end position="137"/>
    </location>
</feature>